<proteinExistence type="predicted"/>
<sequence length="92" mass="10110">MCVHGGCGTVLFQCELMQGMLMENVVVCSQRSVAAGSLIPNEHGDSMVAGVSALQMQIWLLQWLLRRRATQWLPQVLTMTLNSGWSVGCKLC</sequence>
<accession>A0A4D6LCV6</accession>
<dbReference type="Proteomes" id="UP000501690">
    <property type="component" value="Linkage Group LG3"/>
</dbReference>
<gene>
    <name evidence="1" type="ORF">DEO72_LG3g951</name>
</gene>
<name>A0A4D6LCV6_VIGUN</name>
<dbReference type="EMBL" id="CP039347">
    <property type="protein sequence ID" value="QCD86429.1"/>
    <property type="molecule type" value="Genomic_DNA"/>
</dbReference>
<dbReference type="AlphaFoldDB" id="A0A4D6LCV6"/>
<protein>
    <submittedName>
        <fullName evidence="1">Uncharacterized protein</fullName>
    </submittedName>
</protein>
<organism evidence="1 2">
    <name type="scientific">Vigna unguiculata</name>
    <name type="common">Cowpea</name>
    <dbReference type="NCBI Taxonomy" id="3917"/>
    <lineage>
        <taxon>Eukaryota</taxon>
        <taxon>Viridiplantae</taxon>
        <taxon>Streptophyta</taxon>
        <taxon>Embryophyta</taxon>
        <taxon>Tracheophyta</taxon>
        <taxon>Spermatophyta</taxon>
        <taxon>Magnoliopsida</taxon>
        <taxon>eudicotyledons</taxon>
        <taxon>Gunneridae</taxon>
        <taxon>Pentapetalae</taxon>
        <taxon>rosids</taxon>
        <taxon>fabids</taxon>
        <taxon>Fabales</taxon>
        <taxon>Fabaceae</taxon>
        <taxon>Papilionoideae</taxon>
        <taxon>50 kb inversion clade</taxon>
        <taxon>NPAAA clade</taxon>
        <taxon>indigoferoid/millettioid clade</taxon>
        <taxon>Phaseoleae</taxon>
        <taxon>Vigna</taxon>
    </lineage>
</organism>
<reference evidence="1 2" key="1">
    <citation type="submission" date="2019-04" db="EMBL/GenBank/DDBJ databases">
        <title>An improved genome assembly and genetic linkage map for asparagus bean, Vigna unguiculata ssp. sesquipedialis.</title>
        <authorList>
            <person name="Xia Q."/>
            <person name="Zhang R."/>
            <person name="Dong Y."/>
        </authorList>
    </citation>
    <scope>NUCLEOTIDE SEQUENCE [LARGE SCALE GENOMIC DNA]</scope>
    <source>
        <tissue evidence="1">Leaf</tissue>
    </source>
</reference>
<evidence type="ECO:0000313" key="2">
    <source>
        <dbReference type="Proteomes" id="UP000501690"/>
    </source>
</evidence>
<keyword evidence="2" id="KW-1185">Reference proteome</keyword>
<evidence type="ECO:0000313" key="1">
    <source>
        <dbReference type="EMBL" id="QCD86429.1"/>
    </source>
</evidence>